<name>A0A0L0DNH4_THETB</name>
<proteinExistence type="predicted"/>
<dbReference type="GeneID" id="25567663"/>
<keyword evidence="3" id="KW-1185">Reference proteome</keyword>
<dbReference type="PANTHER" id="PTHR43215">
    <property type="entry name" value="RADIAL SPOKE HEAD 1 HOMOLOG"/>
    <property type="match status" value="1"/>
</dbReference>
<reference evidence="2 3" key="1">
    <citation type="submission" date="2010-05" db="EMBL/GenBank/DDBJ databases">
        <title>The Genome Sequence of Thecamonas trahens ATCC 50062.</title>
        <authorList>
            <consortium name="The Broad Institute Genome Sequencing Platform"/>
            <person name="Russ C."/>
            <person name="Cuomo C."/>
            <person name="Shea T."/>
            <person name="Young S.K."/>
            <person name="Zeng Q."/>
            <person name="Koehrsen M."/>
            <person name="Haas B."/>
            <person name="Borodovsky M."/>
            <person name="Guigo R."/>
            <person name="Alvarado L."/>
            <person name="Berlin A."/>
            <person name="Bochicchio J."/>
            <person name="Borenstein D."/>
            <person name="Chapman S."/>
            <person name="Chen Z."/>
            <person name="Freedman E."/>
            <person name="Gellesch M."/>
            <person name="Goldberg J."/>
            <person name="Griggs A."/>
            <person name="Gujja S."/>
            <person name="Heilman E."/>
            <person name="Heiman D."/>
            <person name="Hepburn T."/>
            <person name="Howarth C."/>
            <person name="Jen D."/>
            <person name="Larson L."/>
            <person name="Mehta T."/>
            <person name="Park D."/>
            <person name="Pearson M."/>
            <person name="Roberts A."/>
            <person name="Saif S."/>
            <person name="Shenoy N."/>
            <person name="Sisk P."/>
            <person name="Stolte C."/>
            <person name="Sykes S."/>
            <person name="Thomson T."/>
            <person name="Walk T."/>
            <person name="White J."/>
            <person name="Yandava C."/>
            <person name="Burger G."/>
            <person name="Gray M.W."/>
            <person name="Holland P.W.H."/>
            <person name="King N."/>
            <person name="Lang F.B.F."/>
            <person name="Roger A.J."/>
            <person name="Ruiz-Trillo I."/>
            <person name="Lander E."/>
            <person name="Nusbaum C."/>
        </authorList>
    </citation>
    <scope>NUCLEOTIDE SEQUENCE [LARGE SCALE GENOMIC DNA]</scope>
    <source>
        <strain evidence="2 3">ATCC 50062</strain>
    </source>
</reference>
<evidence type="ECO:0000313" key="3">
    <source>
        <dbReference type="Proteomes" id="UP000054408"/>
    </source>
</evidence>
<dbReference type="Pfam" id="PF02493">
    <property type="entry name" value="MORN"/>
    <property type="match status" value="9"/>
</dbReference>
<dbReference type="AlphaFoldDB" id="A0A0L0DNH4"/>
<dbReference type="STRING" id="461836.A0A0L0DNH4"/>
<dbReference type="RefSeq" id="XP_013754860.1">
    <property type="nucleotide sequence ID" value="XM_013899406.1"/>
</dbReference>
<dbReference type="OrthoDB" id="294378at2759"/>
<dbReference type="InterPro" id="IPR011992">
    <property type="entry name" value="EF-hand-dom_pair"/>
</dbReference>
<dbReference type="Gene3D" id="2.20.110.10">
    <property type="entry name" value="Histone H3 K4-specific methyltransferase SET7/9 N-terminal domain"/>
    <property type="match status" value="4"/>
</dbReference>
<sequence>MSRDGVEAEQKFGLAHGQAGLRASGSEGAGLSGAVSVSCGGGTYTGEMVDGAFHGTGTFVSSAFTYTGGWVADAMHGHGDLVLADGSSYVGSFAHNMYHGSGKLVLADGESYDGDWVHHVRCGRGTLVLPNGAGWYAGCWLDGSMHGRGEALLADGSRYTGDWYAGVMHGSGTIVAADGTAYVGSFDNGVRAGSGTLTATGRVYSGEWAAGAPHGTGTLIFDDGRSYDGEWDAGRPHGKGVFRFADGASYSGHWEHGVLLDDGAVFVSASGEQDVMDLEEASRGLPAPYTWYDPVVHSLSCKLMDRRAALAATLREYDVSRTRHGFLPLARVRQALRNIGIRLDADEYDFVLAMFGPNSQWINTDDLVRFVTTAEREWHRRHPHHGPSLHQPRRLSRAARQARADAAAFTELDDDDCASDDSDCLADVDAESGLMFVEL</sequence>
<dbReference type="PANTHER" id="PTHR43215:SF14">
    <property type="entry name" value="RADIAL SPOKE HEAD 1 HOMOLOG"/>
    <property type="match status" value="1"/>
</dbReference>
<gene>
    <name evidence="2" type="ORF">AMSG_09139</name>
</gene>
<accession>A0A0L0DNH4</accession>
<protein>
    <submittedName>
        <fullName evidence="2">Morn domain-containing protein-containing protein</fullName>
    </submittedName>
</protein>
<dbReference type="Proteomes" id="UP000054408">
    <property type="component" value="Unassembled WGS sequence"/>
</dbReference>
<dbReference type="OMA" id="HKWINGE"/>
<keyword evidence="1" id="KW-0677">Repeat</keyword>
<dbReference type="SMART" id="SM00698">
    <property type="entry name" value="MORN"/>
    <property type="match status" value="9"/>
</dbReference>
<dbReference type="SUPFAM" id="SSF82185">
    <property type="entry name" value="Histone H3 K4-specific methyltransferase SET7/9 N-terminal domain"/>
    <property type="match status" value="2"/>
</dbReference>
<evidence type="ECO:0000313" key="2">
    <source>
        <dbReference type="EMBL" id="KNC52968.1"/>
    </source>
</evidence>
<dbReference type="SUPFAM" id="SSF47473">
    <property type="entry name" value="EF-hand"/>
    <property type="match status" value="1"/>
</dbReference>
<dbReference type="eggNOG" id="KOG0229">
    <property type="taxonomic scope" value="Eukaryota"/>
</dbReference>
<evidence type="ECO:0000256" key="1">
    <source>
        <dbReference type="ARBA" id="ARBA00022737"/>
    </source>
</evidence>
<dbReference type="EMBL" id="GL349477">
    <property type="protein sequence ID" value="KNC52968.1"/>
    <property type="molecule type" value="Genomic_DNA"/>
</dbReference>
<dbReference type="InterPro" id="IPR003409">
    <property type="entry name" value="MORN"/>
</dbReference>
<organism evidence="2 3">
    <name type="scientific">Thecamonas trahens ATCC 50062</name>
    <dbReference type="NCBI Taxonomy" id="461836"/>
    <lineage>
        <taxon>Eukaryota</taxon>
        <taxon>Apusozoa</taxon>
        <taxon>Apusomonadida</taxon>
        <taxon>Apusomonadidae</taxon>
        <taxon>Thecamonas</taxon>
    </lineage>
</organism>